<feature type="transmembrane region" description="Helical" evidence="2">
    <location>
        <begin position="44"/>
        <end position="65"/>
    </location>
</feature>
<accession>A7NML5</accession>
<dbReference type="InterPro" id="IPR002645">
    <property type="entry name" value="STAS_dom"/>
</dbReference>
<name>A7NML5_ROSCS</name>
<feature type="transmembrane region" description="Helical" evidence="2">
    <location>
        <begin position="100"/>
        <end position="116"/>
    </location>
</feature>
<dbReference type="Pfam" id="PF01740">
    <property type="entry name" value="STAS"/>
    <property type="match status" value="1"/>
</dbReference>
<feature type="transmembrane region" description="Helical" evidence="2">
    <location>
        <begin position="153"/>
        <end position="172"/>
    </location>
</feature>
<proteinExistence type="predicted"/>
<keyword evidence="2" id="KW-0812">Transmembrane</keyword>
<dbReference type="HOGENOM" id="CLU_066001_0_0_0"/>
<dbReference type="STRING" id="383372.Rcas_2715"/>
<feature type="transmembrane region" description="Helical" evidence="2">
    <location>
        <begin position="123"/>
        <end position="141"/>
    </location>
</feature>
<organism evidence="4 5">
    <name type="scientific">Roseiflexus castenholzii (strain DSM 13941 / HLO8)</name>
    <dbReference type="NCBI Taxonomy" id="383372"/>
    <lineage>
        <taxon>Bacteria</taxon>
        <taxon>Bacillati</taxon>
        <taxon>Chloroflexota</taxon>
        <taxon>Chloroflexia</taxon>
        <taxon>Chloroflexales</taxon>
        <taxon>Roseiflexineae</taxon>
        <taxon>Roseiflexaceae</taxon>
        <taxon>Roseiflexus</taxon>
    </lineage>
</organism>
<keyword evidence="1" id="KW-0175">Coiled coil</keyword>
<gene>
    <name evidence="4" type="ordered locus">Rcas_2715</name>
</gene>
<dbReference type="PROSITE" id="PS50801">
    <property type="entry name" value="STAS"/>
    <property type="match status" value="1"/>
</dbReference>
<dbReference type="CDD" id="cd07041">
    <property type="entry name" value="STAS_RsbR_RsbS_like"/>
    <property type="match status" value="1"/>
</dbReference>
<dbReference type="Proteomes" id="UP000000263">
    <property type="component" value="Chromosome"/>
</dbReference>
<keyword evidence="2" id="KW-0472">Membrane</keyword>
<dbReference type="Gene3D" id="3.30.750.24">
    <property type="entry name" value="STAS domain"/>
    <property type="match status" value="1"/>
</dbReference>
<reference evidence="4 5" key="1">
    <citation type="submission" date="2007-08" db="EMBL/GenBank/DDBJ databases">
        <title>Complete sequence of Roseiflexus castenholzii DSM 13941.</title>
        <authorList>
            <consortium name="US DOE Joint Genome Institute"/>
            <person name="Copeland A."/>
            <person name="Lucas S."/>
            <person name="Lapidus A."/>
            <person name="Barry K."/>
            <person name="Glavina del Rio T."/>
            <person name="Dalin E."/>
            <person name="Tice H."/>
            <person name="Pitluck S."/>
            <person name="Thompson L.S."/>
            <person name="Brettin T."/>
            <person name="Bruce D."/>
            <person name="Detter J.C."/>
            <person name="Han C."/>
            <person name="Tapia R."/>
            <person name="Schmutz J."/>
            <person name="Larimer F."/>
            <person name="Land M."/>
            <person name="Hauser L."/>
            <person name="Kyrpides N."/>
            <person name="Mikhailova N."/>
            <person name="Bryant D.A."/>
            <person name="Hanada S."/>
            <person name="Tsukatani Y."/>
            <person name="Richardson P."/>
        </authorList>
    </citation>
    <scope>NUCLEOTIDE SEQUENCE [LARGE SCALE GENOMIC DNA]</scope>
    <source>
        <strain evidence="5">DSM 13941 / HLO8</strain>
    </source>
</reference>
<evidence type="ECO:0000256" key="2">
    <source>
        <dbReference type="SAM" id="Phobius"/>
    </source>
</evidence>
<protein>
    <submittedName>
        <fullName evidence="4">Anti-sigma-factor antagonist</fullName>
    </submittedName>
</protein>
<feature type="coiled-coil region" evidence="1">
    <location>
        <begin position="184"/>
        <end position="221"/>
    </location>
</feature>
<keyword evidence="2" id="KW-1133">Transmembrane helix</keyword>
<evidence type="ECO:0000259" key="3">
    <source>
        <dbReference type="PROSITE" id="PS50801"/>
    </source>
</evidence>
<dbReference type="EMBL" id="CP000804">
    <property type="protein sequence ID" value="ABU58786.1"/>
    <property type="molecule type" value="Genomic_DNA"/>
</dbReference>
<dbReference type="AlphaFoldDB" id="A7NML5"/>
<feature type="domain" description="STAS" evidence="3">
    <location>
        <begin position="226"/>
        <end position="337"/>
    </location>
</feature>
<dbReference type="RefSeq" id="WP_012121210.1">
    <property type="nucleotide sequence ID" value="NC_009767.1"/>
</dbReference>
<evidence type="ECO:0000256" key="1">
    <source>
        <dbReference type="SAM" id="Coils"/>
    </source>
</evidence>
<keyword evidence="5" id="KW-1185">Reference proteome</keyword>
<dbReference type="KEGG" id="rca:Rcas_2715"/>
<evidence type="ECO:0000313" key="4">
    <source>
        <dbReference type="EMBL" id="ABU58786.1"/>
    </source>
</evidence>
<dbReference type="SUPFAM" id="SSF52091">
    <property type="entry name" value="SpoIIaa-like"/>
    <property type="match status" value="1"/>
</dbReference>
<dbReference type="eggNOG" id="COG1366">
    <property type="taxonomic scope" value="Bacteria"/>
</dbReference>
<feature type="transmembrane region" description="Helical" evidence="2">
    <location>
        <begin position="15"/>
        <end position="38"/>
    </location>
</feature>
<dbReference type="InterPro" id="IPR036513">
    <property type="entry name" value="STAS_dom_sf"/>
</dbReference>
<feature type="transmembrane region" description="Helical" evidence="2">
    <location>
        <begin position="72"/>
        <end position="94"/>
    </location>
</feature>
<sequence length="341" mass="36109">MTSGSAFVLSARRRLIQIIALALVISGCTSFLLVSILMMSTGNIAGFAPYLGIIALGLGGSLATLALLERFVLWQAVIPLAVGIDGAVVSSVFLLPEQTLVALPFLLVPLVLICLGRHRPSTLVIVGGSIVVAAFLASLAPRSQVDRVVIGDALPLISGIGMVTLLVIIWLLSDRLLAISDQAVAMADNRAAEAEAARRQAEEAQRTIEQQYAEQKQLLDLVSVLETPVITIGEGVLLAPVVGRLDSRRAEQLTQRLLNAVHTHRANAVIIDIAGVPTVDTMVAQLLIRTAQSLRLLGSRVVLTGITAETAMTLSHLGVSLNEMSTVRDPQEALLVLGVRP</sequence>
<dbReference type="InterPro" id="IPR051932">
    <property type="entry name" value="Bact_StressResp_Reg"/>
</dbReference>
<dbReference type="PANTHER" id="PTHR33745">
    <property type="entry name" value="RSBT ANTAGONIST PROTEIN RSBS-RELATED"/>
    <property type="match status" value="1"/>
</dbReference>
<dbReference type="PANTHER" id="PTHR33745:SF1">
    <property type="entry name" value="RSBT ANTAGONIST PROTEIN RSBS"/>
    <property type="match status" value="1"/>
</dbReference>
<evidence type="ECO:0000313" key="5">
    <source>
        <dbReference type="Proteomes" id="UP000000263"/>
    </source>
</evidence>